<feature type="region of interest" description="Disordered" evidence="1">
    <location>
        <begin position="213"/>
        <end position="332"/>
    </location>
</feature>
<accession>A0AA38R8L7</accession>
<feature type="compositionally biased region" description="Basic and acidic residues" evidence="1">
    <location>
        <begin position="213"/>
        <end position="251"/>
    </location>
</feature>
<comment type="caution">
    <text evidence="2">The sequence shown here is derived from an EMBL/GenBank/DDBJ whole genome shotgun (WGS) entry which is preliminary data.</text>
</comment>
<feature type="compositionally biased region" description="Low complexity" evidence="1">
    <location>
        <begin position="1"/>
        <end position="17"/>
    </location>
</feature>
<protein>
    <submittedName>
        <fullName evidence="2">Neurofilament protein h form h2 protein</fullName>
    </submittedName>
</protein>
<feature type="region of interest" description="Disordered" evidence="1">
    <location>
        <begin position="354"/>
        <end position="380"/>
    </location>
</feature>
<feature type="region of interest" description="Disordered" evidence="1">
    <location>
        <begin position="129"/>
        <end position="192"/>
    </location>
</feature>
<dbReference type="Proteomes" id="UP001174691">
    <property type="component" value="Unassembled WGS sequence"/>
</dbReference>
<feature type="compositionally biased region" description="Polar residues" evidence="1">
    <location>
        <begin position="297"/>
        <end position="326"/>
    </location>
</feature>
<keyword evidence="3" id="KW-1185">Reference proteome</keyword>
<name>A0AA38R8L7_9PEZI</name>
<proteinExistence type="predicted"/>
<feature type="compositionally biased region" description="Pro residues" evidence="1">
    <location>
        <begin position="158"/>
        <end position="167"/>
    </location>
</feature>
<dbReference type="EMBL" id="JANBVN010000138">
    <property type="protein sequence ID" value="KAJ9138959.1"/>
    <property type="molecule type" value="Genomic_DNA"/>
</dbReference>
<dbReference type="SUPFAM" id="SSF52833">
    <property type="entry name" value="Thioredoxin-like"/>
    <property type="match status" value="1"/>
</dbReference>
<dbReference type="PANTHER" id="PTHR12232">
    <property type="entry name" value="SH3 DOMAIN-BINDING GLUTAMIC ACID-RICH-LIKE PROTEIN"/>
    <property type="match status" value="1"/>
</dbReference>
<dbReference type="AlphaFoldDB" id="A0AA38R8L7"/>
<dbReference type="InterPro" id="IPR051033">
    <property type="entry name" value="SH3BGR"/>
</dbReference>
<dbReference type="Gene3D" id="3.40.30.10">
    <property type="entry name" value="Glutaredoxin"/>
    <property type="match status" value="1"/>
</dbReference>
<dbReference type="GO" id="GO:0005737">
    <property type="term" value="C:cytoplasm"/>
    <property type="evidence" value="ECO:0007669"/>
    <property type="project" value="TreeGrafter"/>
</dbReference>
<feature type="compositionally biased region" description="Low complexity" evidence="1">
    <location>
        <begin position="130"/>
        <end position="157"/>
    </location>
</feature>
<evidence type="ECO:0000256" key="1">
    <source>
        <dbReference type="SAM" id="MobiDB-lite"/>
    </source>
</evidence>
<feature type="region of interest" description="Disordered" evidence="1">
    <location>
        <begin position="1"/>
        <end position="20"/>
    </location>
</feature>
<gene>
    <name evidence="2" type="ORF">NKR19_g7652</name>
</gene>
<organism evidence="2 3">
    <name type="scientific">Coniochaeta hoffmannii</name>
    <dbReference type="NCBI Taxonomy" id="91930"/>
    <lineage>
        <taxon>Eukaryota</taxon>
        <taxon>Fungi</taxon>
        <taxon>Dikarya</taxon>
        <taxon>Ascomycota</taxon>
        <taxon>Pezizomycotina</taxon>
        <taxon>Sordariomycetes</taxon>
        <taxon>Sordariomycetidae</taxon>
        <taxon>Coniochaetales</taxon>
        <taxon>Coniochaetaceae</taxon>
        <taxon>Coniochaeta</taxon>
    </lineage>
</organism>
<evidence type="ECO:0000313" key="2">
    <source>
        <dbReference type="EMBL" id="KAJ9138959.1"/>
    </source>
</evidence>
<reference evidence="2" key="1">
    <citation type="submission" date="2022-07" db="EMBL/GenBank/DDBJ databases">
        <title>Fungi with potential for degradation of polypropylene.</title>
        <authorList>
            <person name="Gostincar C."/>
        </authorList>
    </citation>
    <scope>NUCLEOTIDE SEQUENCE</scope>
    <source>
        <strain evidence="2">EXF-13287</strain>
    </source>
</reference>
<feature type="compositionally biased region" description="Acidic residues" evidence="1">
    <location>
        <begin position="359"/>
        <end position="374"/>
    </location>
</feature>
<sequence length="380" mass="40011">MADPASSDSPRAPAASSQSYSTDPALYIYTSLTAGSSHIVTATSRLETILRANRVPFKAIDIATDDKARMLWGRRAGKDEGGRARKLPGLVQMGMVLGDLVEIEDWNEYGELKQHVTIYYDEFTQPPISQAPKTPAAAAQPPKQASSLAASSSAPSAGIPPPAAPPLPDKKDTTTTTGGDGADEKKQEGLAGKVAETAAKVALPIRSIAEEAAAKAKEVRLQSLRDKVYGKGGQKGDTKGGEGKEEDEKVEQTAVAKDASEEEQGEKSDVARSPGSPTPVPLTPSRSGDSSRVAGMQSPTTGTWRDGASTDNVLRTLQSPTTTSWKPTDVDAPITSYMGSVVASASEEEIAAIERAETIDEEEEPDSSEGEEEGEKAKKK</sequence>
<evidence type="ECO:0000313" key="3">
    <source>
        <dbReference type="Proteomes" id="UP001174691"/>
    </source>
</evidence>
<dbReference type="InterPro" id="IPR036249">
    <property type="entry name" value="Thioredoxin-like_sf"/>
</dbReference>
<dbReference type="PANTHER" id="PTHR12232:SF0">
    <property type="entry name" value="THIOREDOXIN DOMAIN-CONTAINING PROTEIN"/>
    <property type="match status" value="1"/>
</dbReference>